<organism evidence="2 3">
    <name type="scientific">Anaerolinea thermolimosa</name>
    <dbReference type="NCBI Taxonomy" id="229919"/>
    <lineage>
        <taxon>Bacteria</taxon>
        <taxon>Bacillati</taxon>
        <taxon>Chloroflexota</taxon>
        <taxon>Anaerolineae</taxon>
        <taxon>Anaerolineales</taxon>
        <taxon>Anaerolineaceae</taxon>
        <taxon>Anaerolinea</taxon>
    </lineage>
</organism>
<name>A0A3D1JG30_9CHLR</name>
<dbReference type="Proteomes" id="UP000264141">
    <property type="component" value="Unassembled WGS sequence"/>
</dbReference>
<evidence type="ECO:0000256" key="1">
    <source>
        <dbReference type="SAM" id="Phobius"/>
    </source>
</evidence>
<keyword evidence="1" id="KW-1133">Transmembrane helix</keyword>
<accession>A0A3D1JG30</accession>
<keyword evidence="1" id="KW-0472">Membrane</keyword>
<keyword evidence="1" id="KW-0812">Transmembrane</keyword>
<sequence length="669" mass="72643">MKISGKLSRRRFLQIAGMAGGGLAAASLAGYAGWNALDALPEPRPAYRAESESSSSGGPLLILHGEGADTFSGEYLGEMLRAEGLPWFASLTWNALGETPLENFAAILLAGGAPDRAGVEKLTAYVSAGGQLVIFKPDRVWDALLGLERLGGVYDGGYLQVNLDHPWTAGMESAPLLFHGEADLFRPAGCEVIAWLADDSARPTPQPAVTVRALGRGRAAAWALDLPRSVALSRQGNPAWANQERDGRAGIRAVDAFVGWMDLERLDIPHADEQMRLLGRMLTMMVMERLPLPRLHYFPAGSPGLLIATGDSHQNTPQVIEEVLSLAERFGGRMSVYHTPPMGPKWRRVIQRGRAELAEVPALGAVVSRGINFPTPAQVAGWRQRGHEFGVHPYVEEGLEAGWRAYLKSFLGYGYGPVPPTARTHRILWSGWVETARVQAAFGIGMNMDFYHYGTAFQKASGEWVYGFFNGSGLPMKFVDEEGRLLTIYQQVTQLVDEHLMKMPWGGGWAGLNADQAVGVAESLLRRASAVGAAVAAQFHVDPFAFEEPFASNARRFMEGSLKAAVERGLPIWTAEAWYRFAEARQQARMSGWQADVPGGSFSLELADALPAEVAILFPLHRGGARLQQIQVGGVEVAFTTVTQAGMEFGQVLLRGGRHQIDVRYGESG</sequence>
<gene>
    <name evidence="2" type="ORF">DEQ80_06255</name>
</gene>
<comment type="caution">
    <text evidence="2">The sequence shown here is derived from an EMBL/GenBank/DDBJ whole genome shotgun (WGS) entry which is preliminary data.</text>
</comment>
<dbReference type="PROSITE" id="PS51318">
    <property type="entry name" value="TAT"/>
    <property type="match status" value="1"/>
</dbReference>
<reference evidence="2 3" key="1">
    <citation type="journal article" date="2018" name="Nat. Biotechnol.">
        <title>A standardized bacterial taxonomy based on genome phylogeny substantially revises the tree of life.</title>
        <authorList>
            <person name="Parks D.H."/>
            <person name="Chuvochina M."/>
            <person name="Waite D.W."/>
            <person name="Rinke C."/>
            <person name="Skarshewski A."/>
            <person name="Chaumeil P.A."/>
            <person name="Hugenholtz P."/>
        </authorList>
    </citation>
    <scope>NUCLEOTIDE SEQUENCE [LARGE SCALE GENOMIC DNA]</scope>
    <source>
        <strain evidence="2">UBA8781</strain>
    </source>
</reference>
<evidence type="ECO:0000313" key="3">
    <source>
        <dbReference type="Proteomes" id="UP000264141"/>
    </source>
</evidence>
<dbReference type="EMBL" id="DPBP01000026">
    <property type="protein sequence ID" value="HCE17443.1"/>
    <property type="molecule type" value="Genomic_DNA"/>
</dbReference>
<dbReference type="AlphaFoldDB" id="A0A3D1JG30"/>
<dbReference type="SUPFAM" id="SSF52317">
    <property type="entry name" value="Class I glutamine amidotransferase-like"/>
    <property type="match status" value="1"/>
</dbReference>
<feature type="transmembrane region" description="Helical" evidence="1">
    <location>
        <begin position="12"/>
        <end position="34"/>
    </location>
</feature>
<evidence type="ECO:0000313" key="2">
    <source>
        <dbReference type="EMBL" id="HCE17443.1"/>
    </source>
</evidence>
<dbReference type="InterPro" id="IPR029062">
    <property type="entry name" value="Class_I_gatase-like"/>
</dbReference>
<dbReference type="InterPro" id="IPR006311">
    <property type="entry name" value="TAT_signal"/>
</dbReference>
<dbReference type="STRING" id="229919.GCA_001050195_03608"/>
<dbReference type="Gene3D" id="3.40.50.880">
    <property type="match status" value="1"/>
</dbReference>
<protein>
    <submittedName>
        <fullName evidence="2">Uncharacterized protein</fullName>
    </submittedName>
</protein>
<proteinExistence type="predicted"/>